<evidence type="ECO:0000313" key="1">
    <source>
        <dbReference type="EMBL" id="SFZ75537.1"/>
    </source>
</evidence>
<dbReference type="STRING" id="1121279.SAMN02745887_01638"/>
<accession>A0A1K2HG66</accession>
<dbReference type="OrthoDB" id="5413327at2"/>
<dbReference type="EMBL" id="FPKR01000005">
    <property type="protein sequence ID" value="SFZ75537.1"/>
    <property type="molecule type" value="Genomic_DNA"/>
</dbReference>
<evidence type="ECO:0000313" key="2">
    <source>
        <dbReference type="Proteomes" id="UP000186513"/>
    </source>
</evidence>
<protein>
    <recommendedName>
        <fullName evidence="3">7-cyano-7-deazaguanine synthase (Queuosine biosynthesis)</fullName>
    </recommendedName>
</protein>
<dbReference type="AlphaFoldDB" id="A0A1K2HG66"/>
<gene>
    <name evidence="1" type="ORF">SAMN02745887_01638</name>
</gene>
<name>A0A1K2HG66_9NEIS</name>
<organism evidence="1 2">
    <name type="scientific">Chitinimonas taiwanensis DSM 18899</name>
    <dbReference type="NCBI Taxonomy" id="1121279"/>
    <lineage>
        <taxon>Bacteria</taxon>
        <taxon>Pseudomonadati</taxon>
        <taxon>Pseudomonadota</taxon>
        <taxon>Betaproteobacteria</taxon>
        <taxon>Neisseriales</taxon>
        <taxon>Chitinibacteraceae</taxon>
        <taxon>Chitinimonas</taxon>
    </lineage>
</organism>
<reference evidence="1 2" key="1">
    <citation type="submission" date="2016-11" db="EMBL/GenBank/DDBJ databases">
        <authorList>
            <person name="Jaros S."/>
            <person name="Januszkiewicz K."/>
            <person name="Wedrychowicz H."/>
        </authorList>
    </citation>
    <scope>NUCLEOTIDE SEQUENCE [LARGE SCALE GENOMIC DNA]</scope>
    <source>
        <strain evidence="1 2">DSM 18899</strain>
    </source>
</reference>
<dbReference type="Proteomes" id="UP000186513">
    <property type="component" value="Unassembled WGS sequence"/>
</dbReference>
<keyword evidence="2" id="KW-1185">Reference proteome</keyword>
<sequence>MRLHQIDRFREGDTQVLRCSVDWEDCARPSSEIRFSLPVYTGLTLDPCADAFLLAALAPAFAAGEQRLRVEGALCPQLLQNLPTALAILRQWFPQDFASPHNPRLEGNGARAARHPPADASFAFYSGGVDSTHLLLAHSATLAAPQPQQLRHVLSVQGFDIGGRVGQDGSATFAAFCQRAQPLLDSRGLQLLPLSTNLRHLDDRPGFWGHSFVGFALAAVAQLMGQHFARALLATPGEPLSAPIQAPFGTHPTLAVYSNSADMPVLMPYLEVSRFQRLGLIAHYPLALAALRVCFFSDEGRPNCGRCEKCVRTQLGLRLHGIDPAAYFSDVVLDAGLIDQTDLGSDSSAAMVEEMLAQLQGPAWRPLRQAVLRQLARWQRHKRWREGRTLGGRLRSLKRRWLDGD</sequence>
<proteinExistence type="predicted"/>
<evidence type="ECO:0008006" key="3">
    <source>
        <dbReference type="Google" id="ProtNLM"/>
    </source>
</evidence>
<dbReference type="RefSeq" id="WP_072428147.1">
    <property type="nucleotide sequence ID" value="NZ_FPKR01000005.1"/>
</dbReference>